<dbReference type="CDD" id="cd00167">
    <property type="entry name" value="SANT"/>
    <property type="match status" value="1"/>
</dbReference>
<feature type="compositionally biased region" description="Basic and acidic residues" evidence="2">
    <location>
        <begin position="777"/>
        <end position="797"/>
    </location>
</feature>
<feature type="region of interest" description="Disordered" evidence="2">
    <location>
        <begin position="1353"/>
        <end position="1431"/>
    </location>
</feature>
<feature type="region of interest" description="Disordered" evidence="2">
    <location>
        <begin position="915"/>
        <end position="985"/>
    </location>
</feature>
<dbReference type="InterPro" id="IPR009057">
    <property type="entry name" value="Homeodomain-like_sf"/>
</dbReference>
<dbReference type="OrthoDB" id="1742084at2759"/>
<dbReference type="OMA" id="RINNTEM"/>
<feature type="compositionally biased region" description="Basic and acidic residues" evidence="2">
    <location>
        <begin position="462"/>
        <end position="508"/>
    </location>
</feature>
<feature type="compositionally biased region" description="Gly residues" evidence="2">
    <location>
        <begin position="1016"/>
        <end position="1027"/>
    </location>
</feature>
<evidence type="ECO:0000313" key="5">
    <source>
        <dbReference type="Proteomes" id="UP000054558"/>
    </source>
</evidence>
<feature type="region of interest" description="Disordered" evidence="2">
    <location>
        <begin position="1596"/>
        <end position="1792"/>
    </location>
</feature>
<feature type="region of interest" description="Disordered" evidence="2">
    <location>
        <begin position="997"/>
        <end position="1219"/>
    </location>
</feature>
<evidence type="ECO:0000256" key="2">
    <source>
        <dbReference type="SAM" id="MobiDB-lite"/>
    </source>
</evidence>
<feature type="region of interest" description="Disordered" evidence="2">
    <location>
        <begin position="259"/>
        <end position="288"/>
    </location>
</feature>
<evidence type="ECO:0000256" key="1">
    <source>
        <dbReference type="ARBA" id="ARBA00023117"/>
    </source>
</evidence>
<feature type="region of interest" description="Disordered" evidence="2">
    <location>
        <begin position="194"/>
        <end position="222"/>
    </location>
</feature>
<proteinExistence type="predicted"/>
<dbReference type="Pfam" id="PF00249">
    <property type="entry name" value="Myb_DNA-binding"/>
    <property type="match status" value="1"/>
</dbReference>
<dbReference type="PROSITE" id="PS50090">
    <property type="entry name" value="MYB_LIKE"/>
    <property type="match status" value="1"/>
</dbReference>
<dbReference type="InterPro" id="IPR001005">
    <property type="entry name" value="SANT/Myb"/>
</dbReference>
<feature type="compositionally biased region" description="Basic and acidic residues" evidence="2">
    <location>
        <begin position="556"/>
        <end position="575"/>
    </location>
</feature>
<name>A0A1Y1HTQ7_KLENI</name>
<evidence type="ECO:0000313" key="4">
    <source>
        <dbReference type="EMBL" id="GAQ81513.1"/>
    </source>
</evidence>
<dbReference type="Gene3D" id="1.20.920.10">
    <property type="entry name" value="Bromodomain-like"/>
    <property type="match status" value="1"/>
</dbReference>
<dbReference type="EMBL" id="DF237031">
    <property type="protein sequence ID" value="GAQ81513.1"/>
    <property type="molecule type" value="Genomic_DNA"/>
</dbReference>
<feature type="compositionally biased region" description="Acidic residues" evidence="2">
    <location>
        <begin position="1965"/>
        <end position="1985"/>
    </location>
</feature>
<feature type="compositionally biased region" description="Basic and acidic residues" evidence="2">
    <location>
        <begin position="705"/>
        <end position="731"/>
    </location>
</feature>
<feature type="domain" description="Myb-like" evidence="3">
    <location>
        <begin position="27"/>
        <end position="59"/>
    </location>
</feature>
<feature type="region of interest" description="Disordered" evidence="2">
    <location>
        <begin position="373"/>
        <end position="896"/>
    </location>
</feature>
<feature type="region of interest" description="Disordered" evidence="2">
    <location>
        <begin position="1903"/>
        <end position="2130"/>
    </location>
</feature>
<evidence type="ECO:0000259" key="3">
    <source>
        <dbReference type="PROSITE" id="PS50090"/>
    </source>
</evidence>
<feature type="compositionally biased region" description="Basic and acidic residues" evidence="2">
    <location>
        <begin position="937"/>
        <end position="949"/>
    </location>
</feature>
<dbReference type="PANTHER" id="PTHR37888:SF11">
    <property type="entry name" value="DNA-BINDING BROMODOMAIN-CONTAINING PROTEIN"/>
    <property type="match status" value="1"/>
</dbReference>
<dbReference type="Gene3D" id="1.10.10.60">
    <property type="entry name" value="Homeodomain-like"/>
    <property type="match status" value="1"/>
</dbReference>
<feature type="compositionally biased region" description="Gly residues" evidence="2">
    <location>
        <begin position="1543"/>
        <end position="1556"/>
    </location>
</feature>
<feature type="compositionally biased region" description="Basic and acidic residues" evidence="2">
    <location>
        <begin position="391"/>
        <end position="410"/>
    </location>
</feature>
<feature type="compositionally biased region" description="Basic and acidic residues" evidence="2">
    <location>
        <begin position="645"/>
        <end position="679"/>
    </location>
</feature>
<feature type="compositionally biased region" description="Basic and acidic residues" evidence="2">
    <location>
        <begin position="915"/>
        <end position="930"/>
    </location>
</feature>
<feature type="compositionally biased region" description="Basic and acidic residues" evidence="2">
    <location>
        <begin position="1455"/>
        <end position="1465"/>
    </location>
</feature>
<dbReference type="InterPro" id="IPR036427">
    <property type="entry name" value="Bromodomain-like_sf"/>
</dbReference>
<accession>A0A1Y1HTQ7</accession>
<feature type="compositionally biased region" description="Basic and acidic residues" evidence="2">
    <location>
        <begin position="1380"/>
        <end position="1399"/>
    </location>
</feature>
<feature type="compositionally biased region" description="Basic and acidic residues" evidence="2">
    <location>
        <begin position="1753"/>
        <end position="1770"/>
    </location>
</feature>
<reference evidence="4 5" key="1">
    <citation type="journal article" date="2014" name="Nat. Commun.">
        <title>Klebsormidium flaccidum genome reveals primary factors for plant terrestrial adaptation.</title>
        <authorList>
            <person name="Hori K."/>
            <person name="Maruyama F."/>
            <person name="Fujisawa T."/>
            <person name="Togashi T."/>
            <person name="Yamamoto N."/>
            <person name="Seo M."/>
            <person name="Sato S."/>
            <person name="Yamada T."/>
            <person name="Mori H."/>
            <person name="Tajima N."/>
            <person name="Moriyama T."/>
            <person name="Ikeuchi M."/>
            <person name="Watanabe M."/>
            <person name="Wada H."/>
            <person name="Kobayashi K."/>
            <person name="Saito M."/>
            <person name="Masuda T."/>
            <person name="Sasaki-Sekimoto Y."/>
            <person name="Mashiguchi K."/>
            <person name="Awai K."/>
            <person name="Shimojima M."/>
            <person name="Masuda S."/>
            <person name="Iwai M."/>
            <person name="Nobusawa T."/>
            <person name="Narise T."/>
            <person name="Kondo S."/>
            <person name="Saito H."/>
            <person name="Sato R."/>
            <person name="Murakawa M."/>
            <person name="Ihara Y."/>
            <person name="Oshima-Yamada Y."/>
            <person name="Ohtaka K."/>
            <person name="Satoh M."/>
            <person name="Sonobe K."/>
            <person name="Ishii M."/>
            <person name="Ohtani R."/>
            <person name="Kanamori-Sato M."/>
            <person name="Honoki R."/>
            <person name="Miyazaki D."/>
            <person name="Mochizuki H."/>
            <person name="Umetsu J."/>
            <person name="Higashi K."/>
            <person name="Shibata D."/>
            <person name="Kamiya Y."/>
            <person name="Sato N."/>
            <person name="Nakamura Y."/>
            <person name="Tabata S."/>
            <person name="Ida S."/>
            <person name="Kurokawa K."/>
            <person name="Ohta H."/>
        </authorList>
    </citation>
    <scope>NUCLEOTIDE SEQUENCE [LARGE SCALE GENOMIC DNA]</scope>
    <source>
        <strain evidence="4 5">NIES-2285</strain>
    </source>
</reference>
<feature type="region of interest" description="Disordered" evidence="2">
    <location>
        <begin position="149"/>
        <end position="180"/>
    </location>
</feature>
<feature type="compositionally biased region" description="Basic and acidic residues" evidence="2">
    <location>
        <begin position="2020"/>
        <end position="2041"/>
    </location>
</feature>
<feature type="compositionally biased region" description="Basic and acidic residues" evidence="2">
    <location>
        <begin position="847"/>
        <end position="881"/>
    </location>
</feature>
<gene>
    <name evidence="4" type="ORF">KFL_000820200</name>
</gene>
<sequence length="2130" mass="220694">MLPGGGMAKGLRELLMEPPVVNGPPAWTLQEELLLAHAVMRYGTDDWKLVAQTLEGRAPLHGFGGRFSPELCEAHFGLLHARCGALAAGPDGIAGSISSYLRAQRLAELRNGLAVREDSISLLKVKIQSLESARLTLRSQRPKADVIPHHFSANSLPPQQPLPEATAQSLPLHTDGNASEGAATVCPAAEANGFETDTSSWGVTRPPLPSTPQNGSDQSAQWGAGIPLAGRLLAPTLSQEMASWLASGAAPLFADDGTVTATSEHSREGSEASDNVPGGRSPPGLNLDVEEHSTAEAGAADVIDDVAVTAVRGVGAGEKGGVAAVVSPTVTPTSLLEAHAVEALREEGQGEKGTGDEAVRVENERGNKLDVEKVGENEGGEETGKAGNEGGEEKDVLATEEGERVGKVENEEGEPGVALGVEGGKNDGAVSGVPEKAEKEGEVPVANFEDSRGQEPDAFAVRSEEHGTEGRTEEVKGGESDSKPEKAETEELGEKPDELSVERRRDGVLEGLVEKPSSVNEEAQPRQGPRSPLERAELPAEQTDGTAEVSKVAVEGAERTGEIARVTEETAKEAPEVAGNPSVTEKGREAGGSAVEDGNENGNGPGGKPVAAAHEQPPAEAFDLELELEREDSEGAEGTWEAAEEPARAESPDIEARLEQWLRSKMEEREPEPEPKAEPEPEAESELDVLLGDKSASQSNTEEGVQERQKAGGSDIRDAGKGETDRGRAEGSENVDIPMSASILEELKADTHDADAIREGAEGAGQVAEPAAESLDEERPTTSGAREERPRASDERPIVNNVAVPEEPLAGLEDRPGASEERPNAFKERPVTSEERPVVAEEFPVASEERPVLSEEARPAAFEERPVAFEGERPTESEERPLLSGGERPAASAERPVVSKRGFVAASEERPVLSEAVEEKELTPVEHKVETGTVQLEGREGLGLEERDANSGGGGLGDDTELVQEEARETGDGEVVARPAEDSAQDTADLLFDAIGEEGAEATKSEIGGTIKQVGGTEGGREAGGLVAGPEGSSASLEDADVRDGNDAGLSADVAEDRGGLSGDDFEDPSEAVRRDTGQEQVPEKGGFQKNVDEGLSTGVEVSGGLSGLELPTQEENPPSELVSETRLPEQSTTGMTELEAEGLETKRRDSSAGPASASQEVELGQIRGPQEVGKIVTAEAPPQPSGGVDQGAPATPTLRLVMEESPGNVGSHDAGASLETQKPDALSELELNSGAAFPKRLFDAPPLPRRGLDLNADAVDDVTGPFDDVTGDVMGLGKPVLDLNQEPQEAALLKEGGALGGELRTGGEVAAASEGGGDGGAESERGVMYSAESAPSAVVDQSVVQRVVADGFVTGGDGEGEGTSPVVGLRESEEIAEEEMGRGRAEVEGVEDAQRRGTSEANAVGKSEERAGVPEDSAGQSRARGTRVGEKATGVLEGALDVSALVGTPKEDDIVGEDEVKREGALTTAESSGSKRKLVGEAEVENAKRVRTEIAEPGVGVGRKEATAPFDLNAPVADVSIDAGDEGIASVADVSLEPGGEETVGGGAPEGGLEMGGVIDIRSTSEGPTESESKAIAGAKGKVLKGTALARAVKAQRAAERKAALEAERQGGGEENEDGEKVEEVSESGGKSASKKKGGASNTGPARAALAAKLLSKAQRRAAINERGGTPDSTAGTPSPRDADVSTPLGSEAADAVDSDDPPSPPVEYDSPDDEGDVVFEGVSNQGPMQPPEPGAALKGAPEQGATPPLEKGWEKKLKIETGEGEGSREVSPAGGGSAKSARKGGSRTQPGGVMALCKEVVLSLSAHRAGHLFRDIDYESFPGGDQIERKLDLNTIRHNVDDGVYDAEGSAAFYTDVQAMCDNVTAAFPPDSGEHVAATALRAFAHGEMGLVWKTEEMIRDGARSSRRPPPKFEPFQATPRRSPLGKSEAANALGGGTGQASRPQSKGRSRLGTPTGPPPEEGKEEGDDEEEVEEIGEGGEVEAESKSSKGKRKGGVKGGSDAATPKGGAGGKGKSAPKGEETAFAEEKGSTPKGDGKAGGRQKAKPKASPKTEPKPPSKSHKKQQPAPKSEPAKKTGGGVKVSQAAKASPVGEISEIEEPKKGKGVKRALESIAEPEKKKSHKKARR</sequence>
<organism evidence="4 5">
    <name type="scientific">Klebsormidium nitens</name>
    <name type="common">Green alga</name>
    <name type="synonym">Ulothrix nitens</name>
    <dbReference type="NCBI Taxonomy" id="105231"/>
    <lineage>
        <taxon>Eukaryota</taxon>
        <taxon>Viridiplantae</taxon>
        <taxon>Streptophyta</taxon>
        <taxon>Klebsormidiophyceae</taxon>
        <taxon>Klebsormidiales</taxon>
        <taxon>Klebsormidiaceae</taxon>
        <taxon>Klebsormidium</taxon>
    </lineage>
</organism>
<dbReference type="SUPFAM" id="SSF46689">
    <property type="entry name" value="Homeodomain-like"/>
    <property type="match status" value="1"/>
</dbReference>
<feature type="region of interest" description="Disordered" evidence="2">
    <location>
        <begin position="1535"/>
        <end position="1579"/>
    </location>
</feature>
<feature type="compositionally biased region" description="Low complexity" evidence="2">
    <location>
        <begin position="1640"/>
        <end position="1658"/>
    </location>
</feature>
<protein>
    <recommendedName>
        <fullName evidence="3">Myb-like domain-containing protein</fullName>
    </recommendedName>
</protein>
<feature type="compositionally biased region" description="Basic and acidic residues" evidence="2">
    <location>
        <begin position="812"/>
        <end position="839"/>
    </location>
</feature>
<dbReference type="InterPro" id="IPR001487">
    <property type="entry name" value="Bromodomain"/>
</dbReference>
<dbReference type="PANTHER" id="PTHR37888">
    <property type="entry name" value="DNA-BINDING BROMODOMAIN-CONTAINING PROTEIN"/>
    <property type="match status" value="1"/>
</dbReference>
<dbReference type="SUPFAM" id="SSF47370">
    <property type="entry name" value="Bromodomain"/>
    <property type="match status" value="1"/>
</dbReference>
<feature type="compositionally biased region" description="Acidic residues" evidence="2">
    <location>
        <begin position="622"/>
        <end position="635"/>
    </location>
</feature>
<dbReference type="Proteomes" id="UP000054558">
    <property type="component" value="Unassembled WGS sequence"/>
</dbReference>
<dbReference type="STRING" id="105231.A0A1Y1HTQ7"/>
<keyword evidence="1" id="KW-0103">Bromodomain</keyword>
<dbReference type="Pfam" id="PF00439">
    <property type="entry name" value="Bromodomain"/>
    <property type="match status" value="1"/>
</dbReference>
<feature type="compositionally biased region" description="Polar residues" evidence="2">
    <location>
        <begin position="211"/>
        <end position="221"/>
    </location>
</feature>
<feature type="region of interest" description="Disordered" evidence="2">
    <location>
        <begin position="1455"/>
        <end position="1478"/>
    </location>
</feature>
<feature type="compositionally biased region" description="Basic and acidic residues" evidence="2">
    <location>
        <begin position="1598"/>
        <end position="1613"/>
    </location>
</feature>
<keyword evidence="5" id="KW-1185">Reference proteome</keyword>
<feature type="compositionally biased region" description="Basic and acidic residues" evidence="2">
    <location>
        <begin position="745"/>
        <end position="761"/>
    </location>
</feature>